<feature type="region of interest" description="Disordered" evidence="2">
    <location>
        <begin position="2209"/>
        <end position="2253"/>
    </location>
</feature>
<feature type="coiled-coil region" evidence="1">
    <location>
        <begin position="2544"/>
        <end position="2578"/>
    </location>
</feature>
<feature type="compositionally biased region" description="Polar residues" evidence="2">
    <location>
        <begin position="359"/>
        <end position="389"/>
    </location>
</feature>
<evidence type="ECO:0000259" key="3">
    <source>
        <dbReference type="Pfam" id="PF18760"/>
    </source>
</evidence>
<keyword evidence="1" id="KW-0175">Coiled coil</keyword>
<feature type="domain" description="ART-PolyVal-like" evidence="3">
    <location>
        <begin position="1888"/>
        <end position="2022"/>
    </location>
</feature>
<dbReference type="Proteomes" id="UP000017938">
    <property type="component" value="Unassembled WGS sequence"/>
</dbReference>
<evidence type="ECO:0000259" key="5">
    <source>
        <dbReference type="Pfam" id="PF18838"/>
    </source>
</evidence>
<feature type="region of interest" description="Disordered" evidence="2">
    <location>
        <begin position="359"/>
        <end position="424"/>
    </location>
</feature>
<dbReference type="InterPro" id="IPR040998">
    <property type="entry name" value="PBECR5"/>
</dbReference>
<dbReference type="InterPro" id="IPR040696">
    <property type="entry name" value="LPD23"/>
</dbReference>
<reference evidence="6" key="1">
    <citation type="submission" date="2012-11" db="EMBL/GenBank/DDBJ databases">
        <title>Dependencies among metagenomic species, viruses, plasmids and units of genetic variation.</title>
        <authorList>
            <person name="Nielsen H.B."/>
            <person name="Almeida M."/>
            <person name="Juncker A.S."/>
            <person name="Rasmussen S."/>
            <person name="Li J."/>
            <person name="Sunagawa S."/>
            <person name="Plichta D."/>
            <person name="Gautier L."/>
            <person name="Le Chatelier E."/>
            <person name="Peletier E."/>
            <person name="Bonde I."/>
            <person name="Nielsen T."/>
            <person name="Manichanh C."/>
            <person name="Arumugam M."/>
            <person name="Batto J."/>
            <person name="Santos M.B.Q.D."/>
            <person name="Blom N."/>
            <person name="Borruel N."/>
            <person name="Burgdorf K.S."/>
            <person name="Boumezbeur F."/>
            <person name="Casellas F."/>
            <person name="Dore J."/>
            <person name="Guarner F."/>
            <person name="Hansen T."/>
            <person name="Hildebrand F."/>
            <person name="Kaas R.S."/>
            <person name="Kennedy S."/>
            <person name="Kristiansen K."/>
            <person name="Kultima J.R."/>
            <person name="Leonard P."/>
            <person name="Levenez F."/>
            <person name="Lund O."/>
            <person name="Moumen B."/>
            <person name="Le Paslier D."/>
            <person name="Pons N."/>
            <person name="Pedersen O."/>
            <person name="Prifti E."/>
            <person name="Qin J."/>
            <person name="Raes J."/>
            <person name="Tap J."/>
            <person name="Tims S."/>
            <person name="Ussery D.W."/>
            <person name="Yamada T."/>
            <person name="MetaHit consortium"/>
            <person name="Renault P."/>
            <person name="Sicheritz-Ponten T."/>
            <person name="Bork P."/>
            <person name="Wang J."/>
            <person name="Brunak S."/>
            <person name="Ehrlich S.D."/>
        </authorList>
    </citation>
    <scope>NUCLEOTIDE SEQUENCE [LARGE SCALE GENOMIC DNA]</scope>
</reference>
<feature type="domain" description="Barnase-EndoU-ColicinE5/D-RelE like" evidence="4">
    <location>
        <begin position="1062"/>
        <end position="1157"/>
    </location>
</feature>
<dbReference type="EMBL" id="CBFW010000451">
    <property type="protein sequence ID" value="CDC77846.1"/>
    <property type="molecule type" value="Genomic_DNA"/>
</dbReference>
<feature type="compositionally biased region" description="Polar residues" evidence="2">
    <location>
        <begin position="2215"/>
        <end position="2243"/>
    </location>
</feature>
<comment type="caution">
    <text evidence="6">The sequence shown here is derived from an EMBL/GenBank/DDBJ whole genome shotgun (WGS) entry which is preliminary data.</text>
</comment>
<evidence type="ECO:0000313" key="6">
    <source>
        <dbReference type="EMBL" id="CDC77846.1"/>
    </source>
</evidence>
<evidence type="ECO:0000259" key="4">
    <source>
        <dbReference type="Pfam" id="PF18814"/>
    </source>
</evidence>
<dbReference type="STRING" id="1263015.BN580_00518"/>
<evidence type="ECO:0000256" key="2">
    <source>
        <dbReference type="SAM" id="MobiDB-lite"/>
    </source>
</evidence>
<dbReference type="Pfam" id="PF18760">
    <property type="entry name" value="ART-PolyVal"/>
    <property type="match status" value="1"/>
</dbReference>
<dbReference type="Pfam" id="PF18838">
    <property type="entry name" value="LPD23"/>
    <property type="match status" value="1"/>
</dbReference>
<dbReference type="InterPro" id="IPR049522">
    <property type="entry name" value="ART-PolyVal_dom"/>
</dbReference>
<feature type="compositionally biased region" description="Polar residues" evidence="2">
    <location>
        <begin position="405"/>
        <end position="416"/>
    </location>
</feature>
<protein>
    <submittedName>
        <fullName evidence="6">Uncharacterized protein</fullName>
    </submittedName>
</protein>
<proteinExistence type="predicted"/>
<sequence length="2772" mass="311171">MGHSSRAGENIFWAMNRNKPGIIKRILNALERFITRIRGKDAYLAVEQRQAAERLRDMLTGELKRAYGTDVKGEAAVESGEGKRHSLAGQYSQTAKLNSLSGAVRMNENGTPMDTIRARTGWWLGKDGKWRYEIDDSALSFDRNGYTDNAMYLADYVRHDKLFAAYPWLKGVKLKIVDVISGNENLNGLYNHHNDTIYLKDGRTDKQMKSTLLHELQHVIQEYEGFATGANPNAAAALLLNSAYNDLKRDSRFAKIKSPDEKMRIVKQYIERTTGNSFESQAQNYYYTNYGEQESRAVQERYAPTNDTGNDQIEVALYHNDGVIYDVSEEIDKAIDNLKEMGYNEKQVNSIIKRGIQNADLSGSGSESANSQNAWRRNNNGATEQSRGTGNEKRLGDGVRRRGDNQGTSETESSGRGVQRVLNEVSKPEKRFSLSSNVEQIIENDSGEFIAESDGNGGTRWSLSTYESSGRETLRQYLDGQVSESGLTEADAKAVLDSMDDIYEICRKYEGEYVPFGAWSRAEVVIDEKGNPVFSVVKPNGEYAMNLDFSLVCKKRRALDAVLNRLIETGAINDFGFGQEEIVRVNEIIREHGFEIACDMCFVDAKRYRQAGVADQFVDLYNSIVKSMAKDGQEIDYFNFANDSSLSHTEGGIDRLSDAELDFSEINEITKPGAKKTVEYRVAQYLKTHPSDRKLLSRGDFMSTAGFDAVKVSKPDILKLYNSKKGTGGPKAAQSDVQYLNDILSSKKFNRGAAYDVGGVRVQSFSDYVPRLVFDYVQMIGDLAAKRLPAHAYTKEPLFAKQFGLTGMKINMSLMPAKGNGKYAGLNADGSYAWAKESFPAEEAFRIQADPEYGKNVGTIAVGISDEHIWKMLSDPDIRMVIPYHKSGINPAVALKLKIGEYTDYTGQQNTVRRDGRQLTKAELKNIPDINRLMHRDGLDAVEASRRYVEWCEDNGYIPKFEKFAYMTDSDGNRVFNENYYKLLEDFTTMVDGEFHPQGDVTATFPGSDSAFGSMADLIKEGLEEDAVTANRLNAEVDGLAEEVRSALGREESGKRFSLSSNVEQTKDLIAVHNMTTAELEKSLDLGGLPMPSIAIIKAADGHSEYGDVSLVFGKDTIDPKKSARNKVYGGDAWTPTFPKIDYKANEKVGKRIRDKYYDLSRKYGYDNTRALYNYAQDLSDVLTSEGGEKAMIDKLYGDTGMMQIYLMDTGRERVANVNKETKTALTDGQVRQYENLIDALGRDEMNGFAKKDGEELSDLVRRRKAFIAENEAGIRKAFEKTFIEDGMSAKDAAEVSAELALSDLRKYVLDTFNYIKNGAETVKTEFDSEATDAAIKKAADGEGYRKWINNLFGGAEEKSGIRNSKDAYTASGNRRSFEALHWENNLENIVKAMLEQDETGGAFFSGSGIWGVSAKKYNSISEIKNDSSRLRTMNEAEYNALKEQYGARMQEIAQTLIDPKNDNYFIASDDAYSLIVDAVRNSKDESGILRYLKKYNSRATEKTASDIAALVRDIAEMPTGYFEAKPQRAVGFDEVKAVILPDNASGELVSRLESDGINTVTYKAGDENSRLEALNGVRDVRFSLASSADTVAELRREETELTNRIGEIEKSDAFKNAIDDLIKATNSDNFAEAVKAYQAWEKESGYADLVDRRDALRAELEEIRTKAYNDAVSKAINEERTAIEKSGLSEADYFRKQAVKEFGYTPYFYDAGYIMPNGKMLNFSGEKGRHYGSRGQDHRAIGTIYADTNGTDALVRFMNDGNIRIMAETPGLDISASTEPSKEQYTTIRRFANEFSDGGYFAVDLSDENGKTVGTLEYEGNINPTRIVNDIKHFYETGEVREQSGLDRFRYSLTRANDEYMKAVESGDTEEQRRLVDEAAKESGYDRLFWHGSKKGGGFTEFRDWSYFTENKKYASRYAKAGDRGSLYEVYANLGNTFDTRKPECREIFDKMRSEYGLSKVQESGLPDWTDGYDIAEFIDENGLDYDSIILDEGGDLVDGKPVSRGFSYVIRSSEQVKSADPITYDDSGNVIPLTERFDSGNRDIRWSLAGTNKDGIEVYETSDDIKNLTNKERMKRFEDIMKDVYRGRTAKFIRNGHAYYATFEDTDVKKNIYGDNQSSKAGWKAKIRAGADGDIFELVEDADYTGSGAEQGKSNPAHKGINLWDYYAKTVQIDNEVYDLVANVRRSGDDSYVYNIGLRQNKKIKASPPIGIQKNSVNTGAQRSDNSVSQNDPVVNTQSMQDVEKDSSDKRYSLVKSAQSELKALQKENEKLRQDVDDLKQELQLTHGRKLSRDALISSIQKILIDRYGVKLSAKELYPHVTNLYDMFYNNTVDGKRLKKDERVDTMRIIEEMDKIVDAVIENAVGVDDTYVEMKKLLPELRNTKLVVPVDARADAAQSAGFENWAEFRKANFGRVGFANEGLPVDTYYMELSERYPELFPDGITHPGEQAAHIADVVNTIRESGINEYQLYDIEDERIRTSIKNDVMDIIGNAEKLQTFADRAAQKVEDTKLAEAMHYGADIAKLKRLNAEKVADIKAENRKRLSDMRQKYQDRVESVRERYAEARANRSEKQKQTVLRNKVLRKYTEASSMLDRPTTENHFTEAMRKPIMEFLAAVDITTGKSVAKQGIYDRILRVIEAANKVTAEGDENGLNIAETDLNVQEKQLIVDSGLLERMSAWVEANQGKKLTELSSAQLFDQIVSNEPPVGYVHLDLLQQPYFAADTVQISYEQHTEKNLRLDSRASVILAVIRLADSAGTSSSNTILSQA</sequence>
<feature type="coiled-coil region" evidence="1">
    <location>
        <begin position="2257"/>
        <end position="2291"/>
    </location>
</feature>
<dbReference type="Pfam" id="PF18814">
    <property type="entry name" value="PBECR5"/>
    <property type="match status" value="1"/>
</dbReference>
<accession>R6UCK3</accession>
<feature type="compositionally biased region" description="Basic and acidic residues" evidence="2">
    <location>
        <begin position="2244"/>
        <end position="2253"/>
    </location>
</feature>
<gene>
    <name evidence="6" type="ORF">BN580_00518</name>
</gene>
<evidence type="ECO:0000256" key="1">
    <source>
        <dbReference type="SAM" id="Coils"/>
    </source>
</evidence>
<organism evidence="6 7">
    <name type="scientific">Candidatus Colimorpha enterica</name>
    <dbReference type="NCBI Taxonomy" id="3083063"/>
    <lineage>
        <taxon>Bacteria</taxon>
        <taxon>Pseudomonadati</taxon>
        <taxon>Bacteroidota</taxon>
        <taxon>Bacteroidia</taxon>
        <taxon>Bacteroidales</taxon>
        <taxon>Candidatus Colimorpha</taxon>
    </lineage>
</organism>
<name>R6UCK3_9BACT</name>
<feature type="domain" description="Large polyvalent protein associated" evidence="5">
    <location>
        <begin position="87"/>
        <end position="140"/>
    </location>
</feature>
<evidence type="ECO:0000313" key="7">
    <source>
        <dbReference type="Proteomes" id="UP000017938"/>
    </source>
</evidence>
<feature type="compositionally biased region" description="Basic and acidic residues" evidence="2">
    <location>
        <begin position="390"/>
        <end position="404"/>
    </location>
</feature>